<dbReference type="Proteomes" id="UP000489600">
    <property type="component" value="Unassembled WGS sequence"/>
</dbReference>
<reference evidence="5" key="1">
    <citation type="submission" date="2019-07" db="EMBL/GenBank/DDBJ databases">
        <authorList>
            <person name="Dittberner H."/>
        </authorList>
    </citation>
    <scope>NUCLEOTIDE SEQUENCE [LARGE SCALE GENOMIC DNA]</scope>
</reference>
<keyword evidence="3" id="KW-0648">Protein biosynthesis</keyword>
<dbReference type="PANTHER" id="PTHR11595:SF78">
    <property type="entry name" value="TRANSLATION ELONGATION FACTOR EF1B BETA_DELTA SUBUNIT GUANINE NUCLEOTIDE EXCHANGE DOMAIN-CONTAINING PROTEIN"/>
    <property type="match status" value="1"/>
</dbReference>
<evidence type="ECO:0000256" key="1">
    <source>
        <dbReference type="ARBA" id="ARBA00007411"/>
    </source>
</evidence>
<dbReference type="PANTHER" id="PTHR11595">
    <property type="entry name" value="EF-HAND AND COILED-COIL DOMAIN-CONTAINING FAMILY MEMBER"/>
    <property type="match status" value="1"/>
</dbReference>
<protein>
    <recommendedName>
        <fullName evidence="4">Translation elongation factor EF1B beta/delta subunit guanine nucleotide exchange domain-containing protein</fullName>
    </recommendedName>
</protein>
<keyword evidence="6" id="KW-1185">Reference proteome</keyword>
<keyword evidence="2" id="KW-0251">Elongation factor</keyword>
<sequence>MKKLEEAVRSIKVTGLFWGPSKIVTVGYGIKLLGIECMAIGNLVRPVGYDDEDDYFDLFGEERGGSLKASTKKIQFGKSGLLLRKVYGEDINKAKESVRSFKKEGVVLGTARIVNAGNGFKYLRTVFTIQLENDDHVCLNTFFRRYYSTIALK</sequence>
<comment type="caution">
    <text evidence="5">The sequence shown here is derived from an EMBL/GenBank/DDBJ whole genome shotgun (WGS) entry which is preliminary data.</text>
</comment>
<evidence type="ECO:0000259" key="4">
    <source>
        <dbReference type="Pfam" id="PF00736"/>
    </source>
</evidence>
<organism evidence="5 6">
    <name type="scientific">Arabis nemorensis</name>
    <dbReference type="NCBI Taxonomy" id="586526"/>
    <lineage>
        <taxon>Eukaryota</taxon>
        <taxon>Viridiplantae</taxon>
        <taxon>Streptophyta</taxon>
        <taxon>Embryophyta</taxon>
        <taxon>Tracheophyta</taxon>
        <taxon>Spermatophyta</taxon>
        <taxon>Magnoliopsida</taxon>
        <taxon>eudicotyledons</taxon>
        <taxon>Gunneridae</taxon>
        <taxon>Pentapetalae</taxon>
        <taxon>rosids</taxon>
        <taxon>malvids</taxon>
        <taxon>Brassicales</taxon>
        <taxon>Brassicaceae</taxon>
        <taxon>Arabideae</taxon>
        <taxon>Arabis</taxon>
    </lineage>
</organism>
<dbReference type="InterPro" id="IPR014717">
    <property type="entry name" value="Transl_elong_EF1B/ribsomal_bS6"/>
</dbReference>
<accession>A0A565BNE3</accession>
<evidence type="ECO:0000313" key="6">
    <source>
        <dbReference type="Proteomes" id="UP000489600"/>
    </source>
</evidence>
<proteinExistence type="inferred from homology"/>
<gene>
    <name evidence="5" type="ORF">ANE_LOCUS13279</name>
</gene>
<comment type="similarity">
    <text evidence="1">Belongs to the EF-1-beta/EF-1-delta family.</text>
</comment>
<dbReference type="InterPro" id="IPR036219">
    <property type="entry name" value="eEF-1beta-like_sf"/>
</dbReference>
<evidence type="ECO:0000256" key="3">
    <source>
        <dbReference type="ARBA" id="ARBA00022917"/>
    </source>
</evidence>
<dbReference type="GO" id="GO:0005085">
    <property type="term" value="F:guanyl-nucleotide exchange factor activity"/>
    <property type="evidence" value="ECO:0007669"/>
    <property type="project" value="TreeGrafter"/>
</dbReference>
<feature type="domain" description="Translation elongation factor EF1B beta/delta subunit guanine nucleotide exchange" evidence="4">
    <location>
        <begin position="1"/>
        <end position="38"/>
    </location>
</feature>
<dbReference type="OrthoDB" id="1113508at2759"/>
<dbReference type="GO" id="GO:0003746">
    <property type="term" value="F:translation elongation factor activity"/>
    <property type="evidence" value="ECO:0007669"/>
    <property type="project" value="UniProtKB-KW"/>
</dbReference>
<dbReference type="GO" id="GO:0005829">
    <property type="term" value="C:cytosol"/>
    <property type="evidence" value="ECO:0007669"/>
    <property type="project" value="TreeGrafter"/>
</dbReference>
<dbReference type="InterPro" id="IPR049720">
    <property type="entry name" value="EF1B_bsu/dsu"/>
</dbReference>
<evidence type="ECO:0000313" key="5">
    <source>
        <dbReference type="EMBL" id="VVB02835.1"/>
    </source>
</evidence>
<dbReference type="GO" id="GO:0005853">
    <property type="term" value="C:eukaryotic translation elongation factor 1 complex"/>
    <property type="evidence" value="ECO:0007669"/>
    <property type="project" value="InterPro"/>
</dbReference>
<dbReference type="SUPFAM" id="SSF54984">
    <property type="entry name" value="eEF-1beta-like"/>
    <property type="match status" value="1"/>
</dbReference>
<dbReference type="EMBL" id="CABITT030000004">
    <property type="protein sequence ID" value="VVB02835.1"/>
    <property type="molecule type" value="Genomic_DNA"/>
</dbReference>
<dbReference type="AlphaFoldDB" id="A0A565BNE3"/>
<dbReference type="InterPro" id="IPR014038">
    <property type="entry name" value="EF1B_bsu/dsu_GNE"/>
</dbReference>
<dbReference type="Gene3D" id="3.30.70.60">
    <property type="match status" value="2"/>
</dbReference>
<dbReference type="Pfam" id="PF00736">
    <property type="entry name" value="EF1_GNE"/>
    <property type="match status" value="1"/>
</dbReference>
<evidence type="ECO:0000256" key="2">
    <source>
        <dbReference type="ARBA" id="ARBA00022768"/>
    </source>
</evidence>
<name>A0A565BNE3_9BRAS</name>